<dbReference type="SUPFAM" id="SSF52833">
    <property type="entry name" value="Thioredoxin-like"/>
    <property type="match status" value="1"/>
</dbReference>
<dbReference type="EMBL" id="SWBM01000003">
    <property type="protein sequence ID" value="TKC16359.1"/>
    <property type="molecule type" value="Genomic_DNA"/>
</dbReference>
<dbReference type="PIRSF" id="PIRSF015753">
    <property type="entry name" value="GST"/>
    <property type="match status" value="1"/>
</dbReference>
<reference evidence="6 7" key="1">
    <citation type="journal article" date="2011" name="J. Microbiol.">
        <title>Bacillus kyonggiensis sp. nov., isolated from soil of a lettuce field.</title>
        <authorList>
            <person name="Dong K."/>
            <person name="Lee S."/>
        </authorList>
    </citation>
    <scope>NUCLEOTIDE SEQUENCE [LARGE SCALE GENOMIC DNA]</scope>
    <source>
        <strain evidence="6 7">NB22</strain>
    </source>
</reference>
<feature type="domain" description="GST C-terminal" evidence="5">
    <location>
        <begin position="160"/>
        <end position="299"/>
    </location>
</feature>
<dbReference type="PANTHER" id="PTHR32419">
    <property type="entry name" value="GLUTATHIONYL-HYDROQUINONE REDUCTASE"/>
    <property type="match status" value="1"/>
</dbReference>
<feature type="binding site" evidence="2">
    <location>
        <begin position="117"/>
        <end position="120"/>
    </location>
    <ligand>
        <name>glutathione</name>
        <dbReference type="ChEBI" id="CHEBI:57925"/>
    </ligand>
</feature>
<feature type="region of interest" description="Disordered" evidence="4">
    <location>
        <begin position="1"/>
        <end position="31"/>
    </location>
</feature>
<dbReference type="InterPro" id="IPR004045">
    <property type="entry name" value="Glutathione_S-Trfase_N"/>
</dbReference>
<evidence type="ECO:0000256" key="1">
    <source>
        <dbReference type="PIRSR" id="PIRSR015753-1"/>
    </source>
</evidence>
<dbReference type="Pfam" id="PF13410">
    <property type="entry name" value="GST_C_2"/>
    <property type="match status" value="1"/>
</dbReference>
<evidence type="ECO:0000256" key="2">
    <source>
        <dbReference type="PIRSR" id="PIRSR015753-2"/>
    </source>
</evidence>
<feature type="compositionally biased region" description="Polar residues" evidence="4">
    <location>
        <begin position="18"/>
        <end position="27"/>
    </location>
</feature>
<comment type="caution">
    <text evidence="6">The sequence shown here is derived from an EMBL/GenBank/DDBJ whole genome shotgun (WGS) entry which is preliminary data.</text>
</comment>
<dbReference type="GO" id="GO:0004364">
    <property type="term" value="F:glutathione transferase activity"/>
    <property type="evidence" value="ECO:0007669"/>
    <property type="project" value="InterPro"/>
</dbReference>
<keyword evidence="6" id="KW-0808">Transferase</keyword>
<feature type="active site" description="Nucleophile" evidence="1">
    <location>
        <position position="49"/>
    </location>
</feature>
<dbReference type="InterPro" id="IPR010987">
    <property type="entry name" value="Glutathione-S-Trfase_C-like"/>
</dbReference>
<dbReference type="Gene3D" id="3.40.30.10">
    <property type="entry name" value="Glutaredoxin"/>
    <property type="match status" value="1"/>
</dbReference>
<feature type="compositionally biased region" description="Basic and acidic residues" evidence="4">
    <location>
        <begin position="1"/>
        <end position="16"/>
    </location>
</feature>
<dbReference type="SFLD" id="SFLDS00019">
    <property type="entry name" value="Glutathione_Transferase_(cytos"/>
    <property type="match status" value="1"/>
</dbReference>
<dbReference type="SFLD" id="SFLDG01206">
    <property type="entry name" value="Xi.1"/>
    <property type="match status" value="1"/>
</dbReference>
<dbReference type="InterPro" id="IPR040079">
    <property type="entry name" value="Glutathione_S-Trfase"/>
</dbReference>
<dbReference type="OrthoDB" id="9769158at2"/>
<feature type="active site" description="Proton donor/acceptor" evidence="1">
    <location>
        <position position="183"/>
    </location>
</feature>
<dbReference type="AlphaFoldDB" id="A0A4U1D214"/>
<evidence type="ECO:0000256" key="3">
    <source>
        <dbReference type="PIRSR" id="PIRSR015753-3"/>
    </source>
</evidence>
<dbReference type="Pfam" id="PF13409">
    <property type="entry name" value="GST_N_2"/>
    <property type="match status" value="1"/>
</dbReference>
<accession>A0A4U1D214</accession>
<dbReference type="PROSITE" id="PS50405">
    <property type="entry name" value="GST_CTER"/>
    <property type="match status" value="1"/>
</dbReference>
<name>A0A4U1D214_9BACI</name>
<feature type="site" description="Lowers pKa of active site Cys" evidence="3">
    <location>
        <position position="284"/>
    </location>
</feature>
<gene>
    <name evidence="6" type="ORF">FA727_15535</name>
</gene>
<proteinExistence type="predicted"/>
<dbReference type="PANTHER" id="PTHR32419:SF6">
    <property type="entry name" value="GLUTATHIONE S-TRANSFERASE OMEGA-LIKE 1-RELATED"/>
    <property type="match status" value="1"/>
</dbReference>
<dbReference type="GO" id="GO:0005737">
    <property type="term" value="C:cytoplasm"/>
    <property type="evidence" value="ECO:0007669"/>
    <property type="project" value="TreeGrafter"/>
</dbReference>
<dbReference type="RefSeq" id="WP_136832336.1">
    <property type="nucleotide sequence ID" value="NZ_SWBM01000003.1"/>
</dbReference>
<dbReference type="Proteomes" id="UP000307756">
    <property type="component" value="Unassembled WGS sequence"/>
</dbReference>
<feature type="site" description="Lowers pKa of active site Cys" evidence="3">
    <location>
        <position position="241"/>
    </location>
</feature>
<protein>
    <submittedName>
        <fullName evidence="6">Glutathione S-transferase family protein</fullName>
    </submittedName>
</protein>
<feature type="binding site" evidence="2">
    <location>
        <position position="85"/>
    </location>
    <ligand>
        <name>glutathione</name>
        <dbReference type="ChEBI" id="CHEBI:57925"/>
    </ligand>
</feature>
<dbReference type="CDD" id="cd03190">
    <property type="entry name" value="GST_C_Omega_like"/>
    <property type="match status" value="1"/>
</dbReference>
<dbReference type="Gene3D" id="1.20.1050.10">
    <property type="match status" value="1"/>
</dbReference>
<evidence type="ECO:0000259" key="5">
    <source>
        <dbReference type="PROSITE" id="PS50405"/>
    </source>
</evidence>
<dbReference type="InterPro" id="IPR036249">
    <property type="entry name" value="Thioredoxin-like_sf"/>
</dbReference>
<evidence type="ECO:0000256" key="4">
    <source>
        <dbReference type="SAM" id="MobiDB-lite"/>
    </source>
</evidence>
<evidence type="ECO:0000313" key="6">
    <source>
        <dbReference type="EMBL" id="TKC16359.1"/>
    </source>
</evidence>
<keyword evidence="7" id="KW-1185">Reference proteome</keyword>
<sequence>MTSQQKPKEISKDGKFVRQTNDFTTPFGNEPGQLPVEAGRYRLLWSPVCPWAHRSVIVRRILGLEDAISLGTASPMRPKLLHVDWEFSLDPDGVDPVMGIRFMSEIYQKTDPEYSGRPTVPVFVDVKEQKVANNDYFRLTNYLETVWAPFHKEHAPDLYPEELRVEIDALNDIIFHDINNGVYKCGFARSQEAYEEAFDTLFARLDELDERLSTKRFLFGDYVTDSDIRLYATLARFDVAYYNAFNTNRNRLIDFPNLWGYARDLYETKGFGDTTDFHSIKIHYHLSTTIDSHEDKPKILPKGPDLSVWHTPHNRQALSKKEEKFLIREVQQK</sequence>
<dbReference type="InterPro" id="IPR047047">
    <property type="entry name" value="GST_Omega-like_C"/>
</dbReference>
<organism evidence="6 7">
    <name type="scientific">Robertmurraya kyonggiensis</name>
    <dbReference type="NCBI Taxonomy" id="1037680"/>
    <lineage>
        <taxon>Bacteria</taxon>
        <taxon>Bacillati</taxon>
        <taxon>Bacillota</taxon>
        <taxon>Bacilli</taxon>
        <taxon>Bacillales</taxon>
        <taxon>Bacillaceae</taxon>
        <taxon>Robertmurraya</taxon>
    </lineage>
</organism>
<dbReference type="InterPro" id="IPR016639">
    <property type="entry name" value="GST_Omega/GSH"/>
</dbReference>
<evidence type="ECO:0000313" key="7">
    <source>
        <dbReference type="Proteomes" id="UP000307756"/>
    </source>
</evidence>
<dbReference type="InterPro" id="IPR036282">
    <property type="entry name" value="Glutathione-S-Trfase_C_sf"/>
</dbReference>
<dbReference type="SFLD" id="SFLDG01148">
    <property type="entry name" value="Xi_(cytGST)"/>
    <property type="match status" value="1"/>
</dbReference>
<dbReference type="SUPFAM" id="SSF47616">
    <property type="entry name" value="GST C-terminal domain-like"/>
    <property type="match status" value="1"/>
</dbReference>